<comment type="caution">
    <text evidence="1">The sequence shown here is derived from an EMBL/GenBank/DDBJ whole genome shotgun (WGS) entry which is preliminary data.</text>
</comment>
<protein>
    <submittedName>
        <fullName evidence="1">Unnamed protein product</fullName>
    </submittedName>
</protein>
<sequence>MQVGDLIPTTNPNEQVLDVLELSDTPPSSNEDENTSVPLGMDTSTTSLHKRARSSESGAMTVHNNKSQKLNSFHPDVIILSSDSEDEFDTSFIRIRKPTNQLVKSSNELVVKPSSQLANSSNELVKSSNELVDQQ</sequence>
<name>A0ACB5TBP2_AMBMO</name>
<evidence type="ECO:0000313" key="2">
    <source>
        <dbReference type="Proteomes" id="UP001165064"/>
    </source>
</evidence>
<evidence type="ECO:0000313" key="1">
    <source>
        <dbReference type="EMBL" id="GME85129.1"/>
    </source>
</evidence>
<dbReference type="Proteomes" id="UP001165064">
    <property type="component" value="Unassembled WGS sequence"/>
</dbReference>
<keyword evidence="2" id="KW-1185">Reference proteome</keyword>
<gene>
    <name evidence="1" type="ORF">Amon02_000740000</name>
</gene>
<proteinExistence type="predicted"/>
<reference evidence="1" key="1">
    <citation type="submission" date="2023-04" db="EMBL/GenBank/DDBJ databases">
        <title>Ambrosiozyma monospora NBRC 10751.</title>
        <authorList>
            <person name="Ichikawa N."/>
            <person name="Sato H."/>
            <person name="Tonouchi N."/>
        </authorList>
    </citation>
    <scope>NUCLEOTIDE SEQUENCE</scope>
    <source>
        <strain evidence="1">NBRC 10751</strain>
    </source>
</reference>
<accession>A0ACB5TBP2</accession>
<organism evidence="1 2">
    <name type="scientific">Ambrosiozyma monospora</name>
    <name type="common">Yeast</name>
    <name type="synonym">Endomycopsis monosporus</name>
    <dbReference type="NCBI Taxonomy" id="43982"/>
    <lineage>
        <taxon>Eukaryota</taxon>
        <taxon>Fungi</taxon>
        <taxon>Dikarya</taxon>
        <taxon>Ascomycota</taxon>
        <taxon>Saccharomycotina</taxon>
        <taxon>Pichiomycetes</taxon>
        <taxon>Pichiales</taxon>
        <taxon>Pichiaceae</taxon>
        <taxon>Ambrosiozyma</taxon>
    </lineage>
</organism>
<dbReference type="EMBL" id="BSXS01006145">
    <property type="protein sequence ID" value="GME85129.1"/>
    <property type="molecule type" value="Genomic_DNA"/>
</dbReference>